<evidence type="ECO:0000313" key="2">
    <source>
        <dbReference type="EMBL" id="CAB0030702.1"/>
    </source>
</evidence>
<dbReference type="EMBL" id="CADCXV010000516">
    <property type="protein sequence ID" value="CAB0030702.1"/>
    <property type="molecule type" value="Genomic_DNA"/>
</dbReference>
<evidence type="ECO:0000256" key="1">
    <source>
        <dbReference type="SAM" id="MobiDB-lite"/>
    </source>
</evidence>
<evidence type="ECO:0000313" key="3">
    <source>
        <dbReference type="Proteomes" id="UP000479190"/>
    </source>
</evidence>
<sequence length="112" mass="12890">MDYAWTYQLSHSSGKLHRFHEGQFIITRKGKIINCNGEFFASLSRGAFLDDARGYFGVARSAQRNVSINLRVRGNDICTVEREDPIESTSRRLQTGATRDQGRRERRVRNLV</sequence>
<feature type="compositionally biased region" description="Polar residues" evidence="1">
    <location>
        <begin position="88"/>
        <end position="98"/>
    </location>
</feature>
<dbReference type="AlphaFoldDB" id="A0A6H5I703"/>
<feature type="region of interest" description="Disordered" evidence="1">
    <location>
        <begin position="88"/>
        <end position="112"/>
    </location>
</feature>
<name>A0A6H5I703_9HYME</name>
<proteinExistence type="predicted"/>
<reference evidence="2 3" key="1">
    <citation type="submission" date="2020-02" db="EMBL/GenBank/DDBJ databases">
        <authorList>
            <person name="Ferguson B K."/>
        </authorList>
    </citation>
    <scope>NUCLEOTIDE SEQUENCE [LARGE SCALE GENOMIC DNA]</scope>
</reference>
<gene>
    <name evidence="2" type="ORF">TBRA_LOCUS2698</name>
</gene>
<dbReference type="Proteomes" id="UP000479190">
    <property type="component" value="Unassembled WGS sequence"/>
</dbReference>
<organism evidence="2 3">
    <name type="scientific">Trichogramma brassicae</name>
    <dbReference type="NCBI Taxonomy" id="86971"/>
    <lineage>
        <taxon>Eukaryota</taxon>
        <taxon>Metazoa</taxon>
        <taxon>Ecdysozoa</taxon>
        <taxon>Arthropoda</taxon>
        <taxon>Hexapoda</taxon>
        <taxon>Insecta</taxon>
        <taxon>Pterygota</taxon>
        <taxon>Neoptera</taxon>
        <taxon>Endopterygota</taxon>
        <taxon>Hymenoptera</taxon>
        <taxon>Apocrita</taxon>
        <taxon>Proctotrupomorpha</taxon>
        <taxon>Chalcidoidea</taxon>
        <taxon>Trichogrammatidae</taxon>
        <taxon>Trichogramma</taxon>
    </lineage>
</organism>
<accession>A0A6H5I703</accession>
<keyword evidence="3" id="KW-1185">Reference proteome</keyword>
<protein>
    <submittedName>
        <fullName evidence="2">Uncharacterized protein</fullName>
    </submittedName>
</protein>